<name>A0AAV1RB11_9ROSI</name>
<dbReference type="CDD" id="cd22270">
    <property type="entry name" value="DPBB_kiwellin-like"/>
    <property type="match status" value="1"/>
</dbReference>
<reference evidence="5 6" key="1">
    <citation type="submission" date="2024-01" db="EMBL/GenBank/DDBJ databases">
        <authorList>
            <person name="Waweru B."/>
        </authorList>
    </citation>
    <scope>NUCLEOTIDE SEQUENCE [LARGE SCALE GENOMIC DNA]</scope>
</reference>
<evidence type="ECO:0000256" key="3">
    <source>
        <dbReference type="ARBA" id="ARBA00022525"/>
    </source>
</evidence>
<comment type="subcellular location">
    <subcellularLocation>
        <location evidence="1">Secreted</location>
    </subcellularLocation>
</comment>
<dbReference type="Gene3D" id="2.40.40.10">
    <property type="entry name" value="RlpA-like domain"/>
    <property type="match status" value="1"/>
</dbReference>
<protein>
    <recommendedName>
        <fullName evidence="7">Kiwellin</fullName>
    </recommendedName>
</protein>
<gene>
    <name evidence="5" type="ORF">DCAF_LOCUS8897</name>
</gene>
<proteinExistence type="inferred from homology"/>
<keyword evidence="4" id="KW-0732">Signal</keyword>
<keyword evidence="3" id="KW-0964">Secreted</keyword>
<evidence type="ECO:0000313" key="5">
    <source>
        <dbReference type="EMBL" id="CAK7332273.1"/>
    </source>
</evidence>
<dbReference type="AlphaFoldDB" id="A0AAV1RB11"/>
<evidence type="ECO:0000256" key="4">
    <source>
        <dbReference type="ARBA" id="ARBA00022729"/>
    </source>
</evidence>
<dbReference type="PANTHER" id="PTHR33191:SF9">
    <property type="entry name" value="RIPENING-RELATED PROTEIN 2-RELATED"/>
    <property type="match status" value="1"/>
</dbReference>
<evidence type="ECO:0008006" key="7">
    <source>
        <dbReference type="Google" id="ProtNLM"/>
    </source>
</evidence>
<dbReference type="SUPFAM" id="SSF50685">
    <property type="entry name" value="Barwin-like endoglucanases"/>
    <property type="match status" value="1"/>
</dbReference>
<dbReference type="InterPro" id="IPR036908">
    <property type="entry name" value="RlpA-like_sf"/>
</dbReference>
<evidence type="ECO:0000313" key="6">
    <source>
        <dbReference type="Proteomes" id="UP001314170"/>
    </source>
</evidence>
<evidence type="ECO:0000256" key="2">
    <source>
        <dbReference type="ARBA" id="ARBA00005592"/>
    </source>
</evidence>
<evidence type="ECO:0000256" key="1">
    <source>
        <dbReference type="ARBA" id="ARBA00004613"/>
    </source>
</evidence>
<dbReference type="GO" id="GO:0005576">
    <property type="term" value="C:extracellular region"/>
    <property type="evidence" value="ECO:0007669"/>
    <property type="project" value="UniProtKB-SubCell"/>
</dbReference>
<dbReference type="Proteomes" id="UP001314170">
    <property type="component" value="Unassembled WGS sequence"/>
</dbReference>
<comment type="similarity">
    <text evidence="2">Belongs to the kiwellin family.</text>
</comment>
<dbReference type="PANTHER" id="PTHR33191">
    <property type="entry name" value="RIPENING-RELATED PROTEIN 2-RELATED"/>
    <property type="match status" value="1"/>
</dbReference>
<comment type="caution">
    <text evidence="5">The sequence shown here is derived from an EMBL/GenBank/DDBJ whole genome shotgun (WGS) entry which is preliminary data.</text>
</comment>
<keyword evidence="6" id="KW-1185">Reference proteome</keyword>
<dbReference type="EMBL" id="CAWUPB010000913">
    <property type="protein sequence ID" value="CAK7332273.1"/>
    <property type="molecule type" value="Genomic_DNA"/>
</dbReference>
<dbReference type="Pfam" id="PF24300">
    <property type="entry name" value="KWL1"/>
    <property type="match status" value="1"/>
</dbReference>
<accession>A0AAV1RB11</accession>
<dbReference type="InterPro" id="IPR039271">
    <property type="entry name" value="Kiwellin-like"/>
</dbReference>
<organism evidence="5 6">
    <name type="scientific">Dovyalis caffra</name>
    <dbReference type="NCBI Taxonomy" id="77055"/>
    <lineage>
        <taxon>Eukaryota</taxon>
        <taxon>Viridiplantae</taxon>
        <taxon>Streptophyta</taxon>
        <taxon>Embryophyta</taxon>
        <taxon>Tracheophyta</taxon>
        <taxon>Spermatophyta</taxon>
        <taxon>Magnoliopsida</taxon>
        <taxon>eudicotyledons</taxon>
        <taxon>Gunneridae</taxon>
        <taxon>Pentapetalae</taxon>
        <taxon>rosids</taxon>
        <taxon>fabids</taxon>
        <taxon>Malpighiales</taxon>
        <taxon>Salicaceae</taxon>
        <taxon>Flacourtieae</taxon>
        <taxon>Dovyalis</taxon>
    </lineage>
</organism>
<sequence>MAPSSLAVWPLPTVLIQVVDYENIKIVSGDQQDFTAISSCNGPCKTEDDCSGQLICISGKCNDDPNVETLTCTGKGPAPPSNSDCRPFGTLKCKGKSFPQFACSPPVTSFTKASLTLNDFSEGGDGGAPSECDEKFHEKTELVVALSTGWYAGRSRCGKMIKITARNGRTVVAKVVDECDSRNGCDSEHAGLPPCRNNIVDGSDAVWEALRLNKDLGVVDVTWSLA</sequence>